<dbReference type="RefSeq" id="WP_345925370.1">
    <property type="nucleotide sequence ID" value="NZ_JBDIVF010000002.1"/>
</dbReference>
<reference evidence="2 3" key="1">
    <citation type="submission" date="2024-07" db="EMBL/GenBank/DDBJ databases">
        <title>Uliginosibacterium paludis KCTC:42655.</title>
        <authorList>
            <person name="Kim M.K."/>
        </authorList>
    </citation>
    <scope>NUCLEOTIDE SEQUENCE [LARGE SCALE GENOMIC DNA]</scope>
    <source>
        <strain evidence="2 3">KCTC 42655</strain>
    </source>
</reference>
<dbReference type="EMBL" id="JBEWLZ010000003">
    <property type="protein sequence ID" value="MET1489500.1"/>
    <property type="molecule type" value="Genomic_DNA"/>
</dbReference>
<organism evidence="2 3">
    <name type="scientific">Uliginosibacterium paludis</name>
    <dbReference type="NCBI Taxonomy" id="1615952"/>
    <lineage>
        <taxon>Bacteria</taxon>
        <taxon>Pseudomonadati</taxon>
        <taxon>Pseudomonadota</taxon>
        <taxon>Betaproteobacteria</taxon>
        <taxon>Rhodocyclales</taxon>
        <taxon>Zoogloeaceae</taxon>
        <taxon>Uliginosibacterium</taxon>
    </lineage>
</organism>
<evidence type="ECO:0000259" key="1">
    <source>
        <dbReference type="Pfam" id="PF04073"/>
    </source>
</evidence>
<accession>A0ABV2CNK7</accession>
<keyword evidence="3" id="KW-1185">Reference proteome</keyword>
<dbReference type="CDD" id="cd04333">
    <property type="entry name" value="ProX_deacylase"/>
    <property type="match status" value="1"/>
</dbReference>
<dbReference type="Proteomes" id="UP001548590">
    <property type="component" value="Unassembled WGS sequence"/>
</dbReference>
<gene>
    <name evidence="2" type="ORF">ABVT11_06645</name>
</gene>
<protein>
    <submittedName>
        <fullName evidence="2">YbaK/EbsC family protein</fullName>
    </submittedName>
</protein>
<evidence type="ECO:0000313" key="3">
    <source>
        <dbReference type="Proteomes" id="UP001548590"/>
    </source>
</evidence>
<dbReference type="PANTHER" id="PTHR30411">
    <property type="entry name" value="CYTOPLASMIC PROTEIN"/>
    <property type="match status" value="1"/>
</dbReference>
<dbReference type="InterPro" id="IPR036754">
    <property type="entry name" value="YbaK/aa-tRNA-synt-asso_dom_sf"/>
</dbReference>
<dbReference type="InterPro" id="IPR007214">
    <property type="entry name" value="YbaK/aa-tRNA-synth-assoc-dom"/>
</dbReference>
<dbReference type="Gene3D" id="3.90.960.10">
    <property type="entry name" value="YbaK/aminoacyl-tRNA synthetase-associated domain"/>
    <property type="match status" value="1"/>
</dbReference>
<evidence type="ECO:0000313" key="2">
    <source>
        <dbReference type="EMBL" id="MET1489500.1"/>
    </source>
</evidence>
<dbReference type="Pfam" id="PF04073">
    <property type="entry name" value="tRNA_edit"/>
    <property type="match status" value="1"/>
</dbReference>
<sequence length="161" mass="16767">MKTTTHPDAIRIQRLLDAAGISATVVEFEQSTHSSAEAAAAVGCAVEEIAKTVVFRGRQSGAAAVVIASGANRICEKKLAALLGEKPGRADADFVLQATGYVVGGVAPLGHPAPLRLFLDADLQRFPRIWSAAGTPNAVFPLSPAQLAQLTAAPWADVRKD</sequence>
<feature type="domain" description="YbaK/aminoacyl-tRNA synthetase-associated" evidence="1">
    <location>
        <begin position="31"/>
        <end position="149"/>
    </location>
</feature>
<dbReference type="SUPFAM" id="SSF55826">
    <property type="entry name" value="YbaK/ProRS associated domain"/>
    <property type="match status" value="1"/>
</dbReference>
<comment type="caution">
    <text evidence="2">The sequence shown here is derived from an EMBL/GenBank/DDBJ whole genome shotgun (WGS) entry which is preliminary data.</text>
</comment>
<name>A0ABV2CNK7_9RHOO</name>
<dbReference type="PANTHER" id="PTHR30411:SF1">
    <property type="entry name" value="CYTOPLASMIC PROTEIN"/>
    <property type="match status" value="1"/>
</dbReference>
<proteinExistence type="predicted"/>